<dbReference type="RefSeq" id="WP_316659413.1">
    <property type="nucleotide sequence ID" value="NZ_CATYWO010000008.1"/>
</dbReference>
<accession>A0ABM9JPJ1</accession>
<reference evidence="1 2" key="1">
    <citation type="submission" date="2023-07" db="EMBL/GenBank/DDBJ databases">
        <authorList>
            <person name="Peeters C."/>
        </authorList>
    </citation>
    <scope>NUCLEOTIDE SEQUENCE [LARGE SCALE GENOMIC DNA]</scope>
    <source>
        <strain evidence="1 2">LMG 7141</strain>
    </source>
</reference>
<comment type="caution">
    <text evidence="1">The sequence shown here is derived from an EMBL/GenBank/DDBJ whole genome shotgun (WGS) entry which is preliminary data.</text>
</comment>
<dbReference type="EMBL" id="CATYWO010000008">
    <property type="protein sequence ID" value="CAJ0800244.1"/>
    <property type="molecule type" value="Genomic_DNA"/>
</dbReference>
<name>A0ABM9JPJ1_9RALS</name>
<dbReference type="Pfam" id="PF18143">
    <property type="entry name" value="HAD_SAK_2"/>
    <property type="match status" value="1"/>
</dbReference>
<evidence type="ECO:0000313" key="1">
    <source>
        <dbReference type="EMBL" id="CAJ0800244.1"/>
    </source>
</evidence>
<gene>
    <name evidence="1" type="ORF">LMG7141_03795</name>
</gene>
<organism evidence="1 2">
    <name type="scientific">Ralstonia condita</name>
    <dbReference type="NCBI Taxonomy" id="3058600"/>
    <lineage>
        <taxon>Bacteria</taxon>
        <taxon>Pseudomonadati</taxon>
        <taxon>Pseudomonadota</taxon>
        <taxon>Betaproteobacteria</taxon>
        <taxon>Burkholderiales</taxon>
        <taxon>Burkholderiaceae</taxon>
        <taxon>Ralstonia</taxon>
    </lineage>
</organism>
<proteinExistence type="predicted"/>
<keyword evidence="2" id="KW-1185">Reference proteome</keyword>
<protein>
    <recommendedName>
        <fullName evidence="3">FCP1 homology domain-containing protein</fullName>
    </recommendedName>
</protein>
<evidence type="ECO:0008006" key="3">
    <source>
        <dbReference type="Google" id="ProtNLM"/>
    </source>
</evidence>
<evidence type="ECO:0000313" key="2">
    <source>
        <dbReference type="Proteomes" id="UP001189616"/>
    </source>
</evidence>
<dbReference type="Proteomes" id="UP001189616">
    <property type="component" value="Unassembled WGS sequence"/>
</dbReference>
<sequence length="302" mass="33698">MTVLFLDYDGCLHADDVYLIDGVPTMRRPGAQIFEHANLLAKILTPYPDVQIVLSTSWVGTFNLVRAKLYLPQTLQQRVVGTTYAYRTDKEAWAELSRFEQIIRYVRAQNLQAWLALDDDDTGWPEPYKQNLVCPAPRFGIGEPRVQLVLAEKLAKMSRGAERVDVNQLTGSSSADRPRLLRSRGCQRDALLAKSSLLTGLSCAFDAAYLCFVEVAESRGIDVANLEHPSHTVISLSSMVLRLIDGDIEVALRLGSWCQQSRSVDSAPCNLERALTLAQQVYIRTVALLDAEVVRPSNPYQT</sequence>